<reference evidence="2 3" key="1">
    <citation type="submission" date="2024-09" db="EMBL/GenBank/DDBJ databases">
        <authorList>
            <person name="Sun Q."/>
            <person name="Mori K."/>
        </authorList>
    </citation>
    <scope>NUCLEOTIDE SEQUENCE [LARGE SCALE GENOMIC DNA]</scope>
    <source>
        <strain evidence="2 3">CCM 7609</strain>
    </source>
</reference>
<organism evidence="2 3">
    <name type="scientific">Citricoccus parietis</name>
    <dbReference type="NCBI Taxonomy" id="592307"/>
    <lineage>
        <taxon>Bacteria</taxon>
        <taxon>Bacillati</taxon>
        <taxon>Actinomycetota</taxon>
        <taxon>Actinomycetes</taxon>
        <taxon>Micrococcales</taxon>
        <taxon>Micrococcaceae</taxon>
        <taxon>Citricoccus</taxon>
    </lineage>
</organism>
<sequence>MRWRRPGRGPAAEPLRTTPHLTHHTSPPSPHPSPEGRNAP</sequence>
<dbReference type="Proteomes" id="UP001589575">
    <property type="component" value="Unassembled WGS sequence"/>
</dbReference>
<name>A0ABV5G5C6_9MICC</name>
<protein>
    <submittedName>
        <fullName evidence="2">Uncharacterized protein</fullName>
    </submittedName>
</protein>
<gene>
    <name evidence="2" type="ORF">ACFFX0_24205</name>
</gene>
<accession>A0ABV5G5C6</accession>
<evidence type="ECO:0000313" key="2">
    <source>
        <dbReference type="EMBL" id="MFB9074130.1"/>
    </source>
</evidence>
<keyword evidence="3" id="KW-1185">Reference proteome</keyword>
<comment type="caution">
    <text evidence="2">The sequence shown here is derived from an EMBL/GenBank/DDBJ whole genome shotgun (WGS) entry which is preliminary data.</text>
</comment>
<evidence type="ECO:0000313" key="3">
    <source>
        <dbReference type="Proteomes" id="UP001589575"/>
    </source>
</evidence>
<feature type="region of interest" description="Disordered" evidence="1">
    <location>
        <begin position="1"/>
        <end position="40"/>
    </location>
</feature>
<proteinExistence type="predicted"/>
<evidence type="ECO:0000256" key="1">
    <source>
        <dbReference type="SAM" id="MobiDB-lite"/>
    </source>
</evidence>
<dbReference type="EMBL" id="JBHMFI010000002">
    <property type="protein sequence ID" value="MFB9074130.1"/>
    <property type="molecule type" value="Genomic_DNA"/>
</dbReference>
<feature type="compositionally biased region" description="Low complexity" evidence="1">
    <location>
        <begin position="17"/>
        <end position="26"/>
    </location>
</feature>